<dbReference type="Proteomes" id="UP000076078">
    <property type="component" value="Unassembled WGS sequence"/>
</dbReference>
<keyword evidence="6" id="KW-0963">Cytoplasm</keyword>
<keyword evidence="5" id="KW-0813">Transport</keyword>
<dbReference type="GO" id="GO:0006890">
    <property type="term" value="P:retrograde vesicle-mediated transport, Golgi to endoplasmic reticulum"/>
    <property type="evidence" value="ECO:0007669"/>
    <property type="project" value="InterPro"/>
</dbReference>
<comment type="function">
    <text evidence="12">The coatomer is a cytosolic protein complex that binds to dilysine motifs and reversibly associates with Golgi non-clathrin-coated vesicles, which further mediate biosynthetic protein transport from the ER, via the Golgi up to the trans Golgi network. Coatomer complex is required for budding from Golgi membranes, and is essential for the retrograde Golgi-to-ER transport of dilysine-tagged proteins. The zeta subunit may be involved in regulating the coat assembly and, hence, the rate of biosynthetic protein transport due to its association-dissociation properties with the coatomer complex.</text>
</comment>
<keyword evidence="8" id="KW-0653">Protein transport</keyword>
<keyword evidence="7" id="KW-0931">ER-Golgi transport</keyword>
<dbReference type="OrthoDB" id="10249988at2759"/>
<evidence type="ECO:0000256" key="4">
    <source>
        <dbReference type="ARBA" id="ARBA00011775"/>
    </source>
</evidence>
<dbReference type="PANTHER" id="PTHR11043:SF3">
    <property type="entry name" value="COATOMER SUBUNIT ZETA-A-RELATED"/>
    <property type="match status" value="1"/>
</dbReference>
<dbReference type="PANTHER" id="PTHR11043">
    <property type="entry name" value="ZETA-COAT PROTEIN"/>
    <property type="match status" value="1"/>
</dbReference>
<dbReference type="GO" id="GO:0030126">
    <property type="term" value="C:COPI vesicle coat"/>
    <property type="evidence" value="ECO:0007669"/>
    <property type="project" value="InterPro"/>
</dbReference>
<dbReference type="Pfam" id="PF01217">
    <property type="entry name" value="Clat_adaptor_s"/>
    <property type="match status" value="1"/>
</dbReference>
<dbReference type="AlphaFoldDB" id="A0A151Z3B9"/>
<evidence type="ECO:0000256" key="7">
    <source>
        <dbReference type="ARBA" id="ARBA00022892"/>
    </source>
</evidence>
<keyword evidence="9" id="KW-0333">Golgi apparatus</keyword>
<keyword evidence="16" id="KW-1185">Reference proteome</keyword>
<evidence type="ECO:0000256" key="13">
    <source>
        <dbReference type="ARBA" id="ARBA00075766"/>
    </source>
</evidence>
<sequence>MSSFLYTVNAFFIIDNKGNRVIAKYFRNDFENVNKQKAFEKKVFEKTSKANGEIALLENYLIVYRAYSNIIIYMVGDSDQNEIALLYALNTFTDSLETLLDNQINKKTVLDGINYTLLTLDEILDEGIVMESDPSVIVDRVGIKLPESDDLDDSIGKVISSAVNFLK</sequence>
<dbReference type="SUPFAM" id="SSF64356">
    <property type="entry name" value="SNARE-like"/>
    <property type="match status" value="1"/>
</dbReference>
<dbReference type="GO" id="GO:0000139">
    <property type="term" value="C:Golgi membrane"/>
    <property type="evidence" value="ECO:0007669"/>
    <property type="project" value="UniProtKB-SubCell"/>
</dbReference>
<accession>A0A151Z3B9</accession>
<protein>
    <recommendedName>
        <fullName evidence="13">Zeta-coat protein</fullName>
    </recommendedName>
</protein>
<evidence type="ECO:0000256" key="9">
    <source>
        <dbReference type="ARBA" id="ARBA00023034"/>
    </source>
</evidence>
<dbReference type="InterPro" id="IPR022775">
    <property type="entry name" value="AP_mu_sigma_su"/>
</dbReference>
<dbReference type="FunFam" id="3.30.450.60:FF:000013">
    <property type="entry name" value="Coatomer subunit zeta"/>
    <property type="match status" value="1"/>
</dbReference>
<evidence type="ECO:0000256" key="6">
    <source>
        <dbReference type="ARBA" id="ARBA00022490"/>
    </source>
</evidence>
<evidence type="ECO:0000256" key="12">
    <source>
        <dbReference type="ARBA" id="ARBA00045555"/>
    </source>
</evidence>
<feature type="domain" description="AP complex mu/sigma subunit" evidence="14">
    <location>
        <begin position="8"/>
        <end position="142"/>
    </location>
</feature>
<dbReference type="GO" id="GO:0006891">
    <property type="term" value="P:intra-Golgi vesicle-mediated transport"/>
    <property type="evidence" value="ECO:0007669"/>
    <property type="project" value="TreeGrafter"/>
</dbReference>
<evidence type="ECO:0000259" key="14">
    <source>
        <dbReference type="Pfam" id="PF01217"/>
    </source>
</evidence>
<evidence type="ECO:0000256" key="10">
    <source>
        <dbReference type="ARBA" id="ARBA00023136"/>
    </source>
</evidence>
<evidence type="ECO:0000313" key="15">
    <source>
        <dbReference type="EMBL" id="KYQ88450.1"/>
    </source>
</evidence>
<dbReference type="InterPro" id="IPR011012">
    <property type="entry name" value="Longin-like_dom_sf"/>
</dbReference>
<keyword evidence="11" id="KW-0968">Cytoplasmic vesicle</keyword>
<dbReference type="InParanoid" id="A0A151Z3B9"/>
<dbReference type="FunCoup" id="A0A151Z3B9">
    <property type="interactions" value="529"/>
</dbReference>
<evidence type="ECO:0000256" key="3">
    <source>
        <dbReference type="ARBA" id="ARBA00006972"/>
    </source>
</evidence>
<reference evidence="15 16" key="1">
    <citation type="submission" date="2015-12" db="EMBL/GenBank/DDBJ databases">
        <title>Dictyostelia acquired genes for synthesis and detection of signals that induce cell-type specialization by lateral gene transfer from prokaryotes.</title>
        <authorList>
            <person name="Gloeckner G."/>
            <person name="Schaap P."/>
        </authorList>
    </citation>
    <scope>NUCLEOTIDE SEQUENCE [LARGE SCALE GENOMIC DNA]</scope>
    <source>
        <strain evidence="15 16">TK</strain>
    </source>
</reference>
<evidence type="ECO:0000256" key="8">
    <source>
        <dbReference type="ARBA" id="ARBA00022927"/>
    </source>
</evidence>
<keyword evidence="10" id="KW-0472">Membrane</keyword>
<name>A0A151Z3B9_TIELA</name>
<comment type="similarity">
    <text evidence="3">Belongs to the adaptor complexes small subunit family.</text>
</comment>
<evidence type="ECO:0000256" key="5">
    <source>
        <dbReference type="ARBA" id="ARBA00022448"/>
    </source>
</evidence>
<evidence type="ECO:0000256" key="1">
    <source>
        <dbReference type="ARBA" id="ARBA00004255"/>
    </source>
</evidence>
<dbReference type="EMBL" id="LODT01000051">
    <property type="protein sequence ID" value="KYQ88450.1"/>
    <property type="molecule type" value="Genomic_DNA"/>
</dbReference>
<dbReference type="CDD" id="cd14829">
    <property type="entry name" value="Zeta-COP"/>
    <property type="match status" value="1"/>
</dbReference>
<dbReference type="Gene3D" id="3.30.450.60">
    <property type="match status" value="1"/>
</dbReference>
<dbReference type="STRING" id="361077.A0A151Z3B9"/>
<comment type="subunit">
    <text evidence="4">Oligomeric complex that consists of at least the alpha, beta, beta', gamma, delta, epsilon and zeta subunits.</text>
</comment>
<comment type="subcellular location">
    <subcellularLocation>
        <location evidence="2">Cytoplasmic vesicle</location>
        <location evidence="2">COPI-coated vesicle membrane</location>
        <topology evidence="2">Peripheral membrane protein</topology>
        <orientation evidence="2">Cytoplasmic side</orientation>
    </subcellularLocation>
    <subcellularLocation>
        <location evidence="1">Golgi apparatus membrane</location>
        <topology evidence="1">Peripheral membrane protein</topology>
        <orientation evidence="1">Cytoplasmic side</orientation>
    </subcellularLocation>
</comment>
<organism evidence="15 16">
    <name type="scientific">Tieghemostelium lacteum</name>
    <name type="common">Slime mold</name>
    <name type="synonym">Dictyostelium lacteum</name>
    <dbReference type="NCBI Taxonomy" id="361077"/>
    <lineage>
        <taxon>Eukaryota</taxon>
        <taxon>Amoebozoa</taxon>
        <taxon>Evosea</taxon>
        <taxon>Eumycetozoa</taxon>
        <taxon>Dictyostelia</taxon>
        <taxon>Dictyosteliales</taxon>
        <taxon>Raperosteliaceae</taxon>
        <taxon>Tieghemostelium</taxon>
    </lineage>
</organism>
<dbReference type="GO" id="GO:0006886">
    <property type="term" value="P:intracellular protein transport"/>
    <property type="evidence" value="ECO:0007669"/>
    <property type="project" value="TreeGrafter"/>
</dbReference>
<dbReference type="InterPro" id="IPR039652">
    <property type="entry name" value="Coatomer_zeta"/>
</dbReference>
<dbReference type="OMA" id="NELMLHS"/>
<evidence type="ECO:0000313" key="16">
    <source>
        <dbReference type="Proteomes" id="UP000076078"/>
    </source>
</evidence>
<proteinExistence type="inferred from homology"/>
<evidence type="ECO:0000256" key="2">
    <source>
        <dbReference type="ARBA" id="ARBA00004347"/>
    </source>
</evidence>
<gene>
    <name evidence="15" type="ORF">DLAC_11157</name>
</gene>
<comment type="caution">
    <text evidence="15">The sequence shown here is derived from an EMBL/GenBank/DDBJ whole genome shotgun (WGS) entry which is preliminary data.</text>
</comment>
<evidence type="ECO:0000256" key="11">
    <source>
        <dbReference type="ARBA" id="ARBA00023329"/>
    </source>
</evidence>